<dbReference type="Gene3D" id="2.160.20.80">
    <property type="entry name" value="E3 ubiquitin-protein ligase SopA"/>
    <property type="match status" value="1"/>
</dbReference>
<evidence type="ECO:0000313" key="3">
    <source>
        <dbReference type="EMBL" id="MBB5840211.1"/>
    </source>
</evidence>
<dbReference type="Pfam" id="PF13576">
    <property type="entry name" value="Pentapeptide_3"/>
    <property type="match status" value="1"/>
</dbReference>
<evidence type="ECO:0000256" key="1">
    <source>
        <dbReference type="SAM" id="MobiDB-lite"/>
    </source>
</evidence>
<accession>A0A7W9MXJ5</accession>
<keyword evidence="4" id="KW-1185">Reference proteome</keyword>
<reference evidence="3 4" key="1">
    <citation type="submission" date="2020-08" db="EMBL/GenBank/DDBJ databases">
        <title>Sequencing the genomes of 1000 actinobacteria strains.</title>
        <authorList>
            <person name="Klenk H.-P."/>
        </authorList>
    </citation>
    <scope>NUCLEOTIDE SEQUENCE [LARGE SCALE GENOMIC DNA]</scope>
    <source>
        <strain evidence="3 4">DSM 28967</strain>
    </source>
</reference>
<organism evidence="3 4">
    <name type="scientific">Kribbella italica</name>
    <dbReference type="NCBI Taxonomy" id="1540520"/>
    <lineage>
        <taxon>Bacteria</taxon>
        <taxon>Bacillati</taxon>
        <taxon>Actinomycetota</taxon>
        <taxon>Actinomycetes</taxon>
        <taxon>Propionibacteriales</taxon>
        <taxon>Kribbellaceae</taxon>
        <taxon>Kribbella</taxon>
    </lineage>
</organism>
<feature type="region of interest" description="Disordered" evidence="1">
    <location>
        <begin position="1"/>
        <end position="24"/>
    </location>
</feature>
<dbReference type="RefSeq" id="WP_184802398.1">
    <property type="nucleotide sequence ID" value="NZ_JACHMY010000001.1"/>
</dbReference>
<name>A0A7W9MXJ5_9ACTN</name>
<feature type="region of interest" description="Disordered" evidence="1">
    <location>
        <begin position="422"/>
        <end position="455"/>
    </location>
</feature>
<dbReference type="EMBL" id="JACHMY010000001">
    <property type="protein sequence ID" value="MBB5840211.1"/>
    <property type="molecule type" value="Genomic_DNA"/>
</dbReference>
<dbReference type="AlphaFoldDB" id="A0A7W9MXJ5"/>
<feature type="compositionally biased region" description="Low complexity" evidence="1">
    <location>
        <begin position="433"/>
        <end position="444"/>
    </location>
</feature>
<feature type="compositionally biased region" description="Basic and acidic residues" evidence="1">
    <location>
        <begin position="1"/>
        <end position="13"/>
    </location>
</feature>
<evidence type="ECO:0000256" key="2">
    <source>
        <dbReference type="SAM" id="Phobius"/>
    </source>
</evidence>
<dbReference type="InterPro" id="IPR001646">
    <property type="entry name" value="5peptide_repeat"/>
</dbReference>
<feature type="transmembrane region" description="Helical" evidence="2">
    <location>
        <begin position="34"/>
        <end position="58"/>
    </location>
</feature>
<protein>
    <submittedName>
        <fullName evidence="3">Uncharacterized protein YjbI with pentapeptide repeats</fullName>
    </submittedName>
</protein>
<keyword evidence="2" id="KW-0812">Transmembrane</keyword>
<evidence type="ECO:0000313" key="4">
    <source>
        <dbReference type="Proteomes" id="UP000549971"/>
    </source>
</evidence>
<comment type="caution">
    <text evidence="3">The sequence shown here is derived from an EMBL/GenBank/DDBJ whole genome shotgun (WGS) entry which is preliminary data.</text>
</comment>
<feature type="transmembrane region" description="Helical" evidence="2">
    <location>
        <begin position="80"/>
        <end position="101"/>
    </location>
</feature>
<sequence>MEKGHAKSADIDSPKAAQTPQVDGDKSVLKPRHVIWAAVVVALASVAVGLPLAGWLAVGDGVVWWDPRTFSLPSSQLYDVVRSTIAIIGLVGIGSAALIAYRRQQTTERQLNLAARKQDLEKSAEERADRADYRSRFSAAVDQLGHTEPSIRIAGVYAIAQLADDWGQREPSQRQVCVNVLCATLRLLSLRVNEDDPQELKEQERSEIRNVITQEIARRLTGASGGSWSDCDLPLAGARLTDAKFTGCTFRGDVSFEMAVFDGQRSADFEEAVFNGQVDFTAAAFTSWKTSFKGARFAGGTVRFDHAKFNGSNSVNFRGARFESGEVRFFETAFNSAIIDFREAEFLTETVVMEGSLGGRVSAVGVSAPNMLWDQESWSTPSTHSHVQFSAVVKAGEGRGQSDTRVLLSKAKFTGRVLWDEREAPSAWPGHPAPKQAPDAAQTADPPPDSSPTSV</sequence>
<gene>
    <name evidence="3" type="ORF">HDA39_006945</name>
</gene>
<proteinExistence type="predicted"/>
<dbReference type="Proteomes" id="UP000549971">
    <property type="component" value="Unassembled WGS sequence"/>
</dbReference>
<keyword evidence="2" id="KW-0472">Membrane</keyword>
<feature type="compositionally biased region" description="Pro residues" evidence="1">
    <location>
        <begin position="445"/>
        <end position="455"/>
    </location>
</feature>
<keyword evidence="2" id="KW-1133">Transmembrane helix</keyword>